<reference evidence="3 4" key="1">
    <citation type="submission" date="2019-10" db="EMBL/GenBank/DDBJ databases">
        <title>Genome sequence of Luteimicrobium xylanilyticum HY-24.</title>
        <authorList>
            <person name="Kim D.Y."/>
            <person name="Park H.-Y."/>
        </authorList>
    </citation>
    <scope>NUCLEOTIDE SEQUENCE [LARGE SCALE GENOMIC DNA]</scope>
    <source>
        <strain evidence="3 4">HY-24</strain>
    </source>
</reference>
<dbReference type="RefSeq" id="WP_036947792.1">
    <property type="nucleotide sequence ID" value="NZ_BAABIH010000010.1"/>
</dbReference>
<dbReference type="AlphaFoldDB" id="A0A5P9QFA4"/>
<dbReference type="Proteomes" id="UP000326702">
    <property type="component" value="Chromosome"/>
</dbReference>
<dbReference type="GO" id="GO:0003910">
    <property type="term" value="F:DNA ligase (ATP) activity"/>
    <property type="evidence" value="ECO:0007669"/>
    <property type="project" value="UniProtKB-EC"/>
</dbReference>
<name>A0A5P9QFA4_9MICO</name>
<feature type="domain" description="DNA ligase D polymerase" evidence="2">
    <location>
        <begin position="75"/>
        <end position="328"/>
    </location>
</feature>
<dbReference type="InterPro" id="IPR014145">
    <property type="entry name" value="LigD_pol_dom"/>
</dbReference>
<dbReference type="PANTHER" id="PTHR42705">
    <property type="entry name" value="BIFUNCTIONAL NON-HOMOLOGOUS END JOINING PROTEIN LIGD"/>
    <property type="match status" value="1"/>
</dbReference>
<dbReference type="OrthoDB" id="9770771at2"/>
<dbReference type="KEGG" id="lxl:KDY119_03475"/>
<gene>
    <name evidence="3" type="ORF">KDY119_03475</name>
</gene>
<keyword evidence="3" id="KW-0436">Ligase</keyword>
<protein>
    <submittedName>
        <fullName evidence="3">DNA ligase (ATP)</fullName>
        <ecNumber evidence="3">6.5.1.1</ecNumber>
    </submittedName>
</protein>
<dbReference type="Pfam" id="PF21686">
    <property type="entry name" value="LigD_Prim-Pol"/>
    <property type="match status" value="1"/>
</dbReference>
<dbReference type="Gene3D" id="3.90.920.10">
    <property type="entry name" value="DNA primase, PRIM domain"/>
    <property type="match status" value="1"/>
</dbReference>
<dbReference type="InterPro" id="IPR052171">
    <property type="entry name" value="NHEJ_LigD"/>
</dbReference>
<evidence type="ECO:0000259" key="2">
    <source>
        <dbReference type="Pfam" id="PF21686"/>
    </source>
</evidence>
<evidence type="ECO:0000256" key="1">
    <source>
        <dbReference type="SAM" id="MobiDB-lite"/>
    </source>
</evidence>
<keyword evidence="4" id="KW-1185">Reference proteome</keyword>
<dbReference type="PANTHER" id="PTHR42705:SF3">
    <property type="entry name" value="ATP-DEPENDENT DNA LIGASE"/>
    <property type="match status" value="1"/>
</dbReference>
<evidence type="ECO:0000313" key="3">
    <source>
        <dbReference type="EMBL" id="QFU99939.1"/>
    </source>
</evidence>
<feature type="region of interest" description="Disordered" evidence="1">
    <location>
        <begin position="360"/>
        <end position="391"/>
    </location>
</feature>
<feature type="compositionally biased region" description="Basic and acidic residues" evidence="1">
    <location>
        <begin position="370"/>
        <end position="380"/>
    </location>
</feature>
<dbReference type="EC" id="6.5.1.1" evidence="3"/>
<organism evidence="3 4">
    <name type="scientific">Luteimicrobium xylanilyticum</name>
    <dbReference type="NCBI Taxonomy" id="1133546"/>
    <lineage>
        <taxon>Bacteria</taxon>
        <taxon>Bacillati</taxon>
        <taxon>Actinomycetota</taxon>
        <taxon>Actinomycetes</taxon>
        <taxon>Micrococcales</taxon>
        <taxon>Luteimicrobium</taxon>
    </lineage>
</organism>
<dbReference type="EMBL" id="CP045529">
    <property type="protein sequence ID" value="QFU99939.1"/>
    <property type="molecule type" value="Genomic_DNA"/>
</dbReference>
<proteinExistence type="predicted"/>
<evidence type="ECO:0000313" key="4">
    <source>
        <dbReference type="Proteomes" id="UP000326702"/>
    </source>
</evidence>
<sequence length="391" mass="42525">MGTTEGAAVEIEVAGRAVRVSSPDRVIFEATDSTAAVTKLDVARYYAAVATLGGRPGESRPAAVAGGAPSDVGGLLRALWHRPTTLERWPRGVREGMVLATREGAGRGTRESPDAFYQKRVPSGAPGYVETATIAFPSGRTADEIAPTEPAVPVWAAHMGTIVFHPWPVRSGDVEHPDELRIDLDPQPGTDFADARRVAMVARDLLEEVGVRGFPKTSGNRGIHVFVRIEPRWTFTDVRHAAIAFGRELGRRTDGVTTAWWKEERGEAIFVDYNQNARDRTIASAYSIRPKPGAPVSTPVTWDELAELDDPRAFHVGTVPARLEPGGGPHGDGVDPWAEIDDVAHSLDPLLAWYERDEEEGLGDLPYPPEHPKMAGEPRRVQPSRARRPAD</sequence>
<accession>A0A5P9QFA4</accession>